<comment type="subcellular location">
    <subcellularLocation>
        <location evidence="1">Mitochondrion inner membrane</location>
        <topology evidence="1">Multi-pass membrane protein</topology>
    </subcellularLocation>
</comment>
<dbReference type="GO" id="GO:0006120">
    <property type="term" value="P:mitochondrial electron transport, NADH to ubiquinone"/>
    <property type="evidence" value="ECO:0007669"/>
    <property type="project" value="TreeGrafter"/>
</dbReference>
<evidence type="ECO:0000256" key="16">
    <source>
        <dbReference type="ARBA" id="ARBA00031028"/>
    </source>
</evidence>
<dbReference type="PANTHER" id="PTHR46552:SF1">
    <property type="entry name" value="NADH-UBIQUINONE OXIDOREDUCTASE CHAIN 2"/>
    <property type="match status" value="1"/>
</dbReference>
<feature type="transmembrane region" description="Helical" evidence="18">
    <location>
        <begin position="12"/>
        <end position="29"/>
    </location>
</feature>
<dbReference type="PANTHER" id="PTHR46552">
    <property type="entry name" value="NADH-UBIQUINONE OXIDOREDUCTASE CHAIN 2"/>
    <property type="match status" value="1"/>
</dbReference>
<evidence type="ECO:0000256" key="6">
    <source>
        <dbReference type="ARBA" id="ARBA00022660"/>
    </source>
</evidence>
<proteinExistence type="inferred from homology"/>
<evidence type="ECO:0000256" key="14">
    <source>
        <dbReference type="ARBA" id="ARBA00023128"/>
    </source>
</evidence>
<dbReference type="GeneID" id="67270467"/>
<organism evidence="20">
    <name type="scientific">Dreissena rostriformis</name>
    <dbReference type="NCBI Taxonomy" id="205083"/>
    <lineage>
        <taxon>Eukaryota</taxon>
        <taxon>Metazoa</taxon>
        <taxon>Spiralia</taxon>
        <taxon>Lophotrochozoa</taxon>
        <taxon>Mollusca</taxon>
        <taxon>Bivalvia</taxon>
        <taxon>Autobranchia</taxon>
        <taxon>Heteroconchia</taxon>
        <taxon>Euheterodonta</taxon>
        <taxon>Imparidentia</taxon>
        <taxon>Neoheterodontei</taxon>
        <taxon>Myida</taxon>
        <taxon>Dreissenoidea</taxon>
        <taxon>Dreissenidae</taxon>
        <taxon>Dreissena</taxon>
    </lineage>
</organism>
<evidence type="ECO:0000256" key="3">
    <source>
        <dbReference type="ARBA" id="ARBA00012944"/>
    </source>
</evidence>
<keyword evidence="8" id="KW-0999">Mitochondrion inner membrane</keyword>
<evidence type="ECO:0000259" key="19">
    <source>
        <dbReference type="Pfam" id="PF00361"/>
    </source>
</evidence>
<dbReference type="GO" id="GO:0005743">
    <property type="term" value="C:mitochondrial inner membrane"/>
    <property type="evidence" value="ECO:0007669"/>
    <property type="project" value="UniProtKB-SubCell"/>
</dbReference>
<geneLocation type="mitochondrion" evidence="20"/>
<dbReference type="RefSeq" id="YP_010165784.1">
    <property type="nucleotide sequence ID" value="NC_057514.1"/>
</dbReference>
<evidence type="ECO:0000256" key="17">
    <source>
        <dbReference type="ARBA" id="ARBA00049551"/>
    </source>
</evidence>
<keyword evidence="12" id="KW-0520">NAD</keyword>
<keyword evidence="10" id="KW-0249">Electron transport</keyword>
<comment type="catalytic activity">
    <reaction evidence="17">
        <text>a ubiquinone + NADH + 5 H(+)(in) = a ubiquinol + NAD(+) + 4 H(+)(out)</text>
        <dbReference type="Rhea" id="RHEA:29091"/>
        <dbReference type="Rhea" id="RHEA-COMP:9565"/>
        <dbReference type="Rhea" id="RHEA-COMP:9566"/>
        <dbReference type="ChEBI" id="CHEBI:15378"/>
        <dbReference type="ChEBI" id="CHEBI:16389"/>
        <dbReference type="ChEBI" id="CHEBI:17976"/>
        <dbReference type="ChEBI" id="CHEBI:57540"/>
        <dbReference type="ChEBI" id="CHEBI:57945"/>
        <dbReference type="EC" id="7.1.1.2"/>
    </reaction>
</comment>
<feature type="transmembrane region" description="Helical" evidence="18">
    <location>
        <begin position="339"/>
        <end position="363"/>
    </location>
</feature>
<dbReference type="GO" id="GO:0008137">
    <property type="term" value="F:NADH dehydrogenase (ubiquinone) activity"/>
    <property type="evidence" value="ECO:0007669"/>
    <property type="project" value="UniProtKB-EC"/>
</dbReference>
<evidence type="ECO:0000256" key="9">
    <source>
        <dbReference type="ARBA" id="ARBA00022967"/>
    </source>
</evidence>
<comment type="similarity">
    <text evidence="2">Belongs to the complex I subunit 2 family.</text>
</comment>
<dbReference type="EC" id="7.1.1.2" evidence="3"/>
<evidence type="ECO:0000256" key="1">
    <source>
        <dbReference type="ARBA" id="ARBA00004448"/>
    </source>
</evidence>
<dbReference type="CTD" id="4536"/>
<evidence type="ECO:0000256" key="12">
    <source>
        <dbReference type="ARBA" id="ARBA00023027"/>
    </source>
</evidence>
<accession>A0A894JH74</accession>
<dbReference type="EMBL" id="MW080914">
    <property type="protein sequence ID" value="QRV59718.1"/>
    <property type="molecule type" value="Genomic_DNA"/>
</dbReference>
<keyword evidence="13" id="KW-0830">Ubiquinone</keyword>
<evidence type="ECO:0000256" key="4">
    <source>
        <dbReference type="ARBA" id="ARBA00021008"/>
    </source>
</evidence>
<evidence type="ECO:0000256" key="8">
    <source>
        <dbReference type="ARBA" id="ARBA00022792"/>
    </source>
</evidence>
<evidence type="ECO:0000256" key="5">
    <source>
        <dbReference type="ARBA" id="ARBA00022448"/>
    </source>
</evidence>
<evidence type="ECO:0000256" key="15">
    <source>
        <dbReference type="ARBA" id="ARBA00023136"/>
    </source>
</evidence>
<reference evidence="20" key="1">
    <citation type="submission" date="2020-10" db="EMBL/GenBank/DDBJ databases">
        <title>The expanded plant-like mitogenome of the invasive quagga mussel, Dreissena rostriformis.</title>
        <authorList>
            <person name="Calcino A.D."/>
            <person name="Baranyi C."/>
            <person name="Wanninger A."/>
        </authorList>
    </citation>
    <scope>NUCLEOTIDE SEQUENCE</scope>
</reference>
<evidence type="ECO:0000256" key="7">
    <source>
        <dbReference type="ARBA" id="ARBA00022692"/>
    </source>
</evidence>
<dbReference type="InterPro" id="IPR050175">
    <property type="entry name" value="Complex_I_Subunit_2"/>
</dbReference>
<keyword evidence="9" id="KW-1278">Translocase</keyword>
<dbReference type="AlphaFoldDB" id="A0A894JH74"/>
<keyword evidence="11 18" id="KW-1133">Transmembrane helix</keyword>
<evidence type="ECO:0000256" key="18">
    <source>
        <dbReference type="SAM" id="Phobius"/>
    </source>
</evidence>
<keyword evidence="6" id="KW-0679">Respiratory chain</keyword>
<keyword evidence="14 20" id="KW-0496">Mitochondrion</keyword>
<keyword evidence="7 18" id="KW-0812">Transmembrane</keyword>
<sequence>MLSFQTRFSPTMLVFFFWVVGGVGGVVLGKSVMSVWYMMECMFIGALAVISGSSSEEGESAMKYYIFQCVGSLLMFLSLMMMFSGDIFSLYETYSFFCWGVMVKLGLFPFHFWVTSVLGLCSWVSFFIISWVQKIPPICLLLMFGVPLNFTGIFEVSVWMTAIIGVLGGMGVLQYRVLLGFSSLVQTGWFVMLSFCSSVVTIFYLLIYGSALSITLLKMSSYNVFSYLDHTSFRDSSGSSWVSEVKKVSLFLDLASLAGIPPFLGSVGKFVGVFFLWNYYYISSVVLVITSLFTFYFYLSMIMNFMLSLGLGSMMNFSIWEEKKFKSLRGMSKIMDKSVFFYVLSFFMSTLSGFFLLSLFGFLS</sequence>
<feature type="transmembrane region" description="Helical" evidence="18">
    <location>
        <begin position="110"/>
        <end position="132"/>
    </location>
</feature>
<name>A0A894JH74_9BIVA</name>
<evidence type="ECO:0000256" key="2">
    <source>
        <dbReference type="ARBA" id="ARBA00007012"/>
    </source>
</evidence>
<feature type="transmembrane region" description="Helical" evidence="18">
    <location>
        <begin position="187"/>
        <end position="209"/>
    </location>
</feature>
<keyword evidence="15 18" id="KW-0472">Membrane</keyword>
<evidence type="ECO:0000256" key="13">
    <source>
        <dbReference type="ARBA" id="ARBA00023075"/>
    </source>
</evidence>
<evidence type="ECO:0000256" key="11">
    <source>
        <dbReference type="ARBA" id="ARBA00022989"/>
    </source>
</evidence>
<evidence type="ECO:0000313" key="20">
    <source>
        <dbReference type="EMBL" id="QRV59718.1"/>
    </source>
</evidence>
<feature type="domain" description="NADH:quinone oxidoreductase/Mrp antiporter transmembrane" evidence="19">
    <location>
        <begin position="31"/>
        <end position="294"/>
    </location>
</feature>
<gene>
    <name evidence="20" type="primary">ND2</name>
</gene>
<feature type="transmembrane region" description="Helical" evidence="18">
    <location>
        <begin position="139"/>
        <end position="167"/>
    </location>
</feature>
<evidence type="ECO:0000256" key="10">
    <source>
        <dbReference type="ARBA" id="ARBA00022982"/>
    </source>
</evidence>
<feature type="transmembrane region" description="Helical" evidence="18">
    <location>
        <begin position="295"/>
        <end position="319"/>
    </location>
</feature>
<feature type="transmembrane region" description="Helical" evidence="18">
    <location>
        <begin position="64"/>
        <end position="90"/>
    </location>
</feature>
<dbReference type="Pfam" id="PF00361">
    <property type="entry name" value="Proton_antipo_M"/>
    <property type="match status" value="1"/>
</dbReference>
<dbReference type="InterPro" id="IPR001750">
    <property type="entry name" value="ND/Mrp_TM"/>
</dbReference>
<protein>
    <recommendedName>
        <fullName evidence="4">NADH-ubiquinone oxidoreductase chain 2</fullName>
        <ecNumber evidence="3">7.1.1.2</ecNumber>
    </recommendedName>
    <alternativeName>
        <fullName evidence="16">NADH dehydrogenase subunit 2</fullName>
    </alternativeName>
</protein>
<keyword evidence="5" id="KW-0813">Transport</keyword>